<name>A0A7S3EHL0_9RHOD</name>
<dbReference type="InterPro" id="IPR030379">
    <property type="entry name" value="G_SEPTIN_dom"/>
</dbReference>
<dbReference type="SUPFAM" id="SSF52540">
    <property type="entry name" value="P-loop containing nucleoside triphosphate hydrolases"/>
    <property type="match status" value="1"/>
</dbReference>
<organism evidence="4">
    <name type="scientific">Rhodosorus marinus</name>
    <dbReference type="NCBI Taxonomy" id="101924"/>
    <lineage>
        <taxon>Eukaryota</taxon>
        <taxon>Rhodophyta</taxon>
        <taxon>Stylonematophyceae</taxon>
        <taxon>Stylonematales</taxon>
        <taxon>Stylonemataceae</taxon>
        <taxon>Rhodosorus</taxon>
    </lineage>
</organism>
<reference evidence="4" key="1">
    <citation type="submission" date="2021-01" db="EMBL/GenBank/DDBJ databases">
        <authorList>
            <person name="Corre E."/>
            <person name="Pelletier E."/>
            <person name="Niang G."/>
            <person name="Scheremetjew M."/>
            <person name="Finn R."/>
            <person name="Kale V."/>
            <person name="Holt S."/>
            <person name="Cochrane G."/>
            <person name="Meng A."/>
            <person name="Brown T."/>
            <person name="Cohen L."/>
        </authorList>
    </citation>
    <scope>NUCLEOTIDE SEQUENCE</scope>
    <source>
        <strain evidence="4">CCMP 769</strain>
    </source>
</reference>
<feature type="domain" description="Septin-type G" evidence="3">
    <location>
        <begin position="44"/>
        <end position="289"/>
    </location>
</feature>
<feature type="region of interest" description="Disordered" evidence="2">
    <location>
        <begin position="226"/>
        <end position="245"/>
    </location>
</feature>
<dbReference type="GO" id="GO:0005525">
    <property type="term" value="F:GTP binding"/>
    <property type="evidence" value="ECO:0007669"/>
    <property type="project" value="UniProtKB-KW"/>
</dbReference>
<evidence type="ECO:0000313" key="4">
    <source>
        <dbReference type="EMBL" id="CAE0051996.1"/>
    </source>
</evidence>
<dbReference type="Pfam" id="PF00735">
    <property type="entry name" value="Septin"/>
    <property type="match status" value="2"/>
</dbReference>
<keyword evidence="1" id="KW-0342">GTP-binding</keyword>
<dbReference type="PANTHER" id="PTHR18884">
    <property type="entry name" value="SEPTIN"/>
    <property type="match status" value="1"/>
</dbReference>
<evidence type="ECO:0000256" key="1">
    <source>
        <dbReference type="RuleBase" id="RU004560"/>
    </source>
</evidence>
<accession>A0A7S3EHL0</accession>
<dbReference type="AlphaFoldDB" id="A0A7S3EHL0"/>
<dbReference type="Gene3D" id="3.40.50.300">
    <property type="entry name" value="P-loop containing nucleotide triphosphate hydrolases"/>
    <property type="match status" value="1"/>
</dbReference>
<proteinExistence type="inferred from homology"/>
<dbReference type="PROSITE" id="PS51719">
    <property type="entry name" value="G_SEPTIN"/>
    <property type="match status" value="1"/>
</dbReference>
<keyword evidence="1" id="KW-0547">Nucleotide-binding</keyword>
<dbReference type="InterPro" id="IPR027417">
    <property type="entry name" value="P-loop_NTPase"/>
</dbReference>
<evidence type="ECO:0000256" key="2">
    <source>
        <dbReference type="SAM" id="MobiDB-lite"/>
    </source>
</evidence>
<feature type="compositionally biased region" description="Polar residues" evidence="2">
    <location>
        <begin position="226"/>
        <end position="239"/>
    </location>
</feature>
<sequence length="348" mass="39603">MSGGGENGMAGSTAIVAASASKYPELTGVRDGLLNQRLAELNRKGESISVMVVGDCGLGKSTLLSNLFAKRTSYEHKMEPTKRAIRDSVETLEIEGVPFKVRLIDTPGYGDYPNLNKHFRSIIKYLDLEMQEMHKRERSPTVLSAFSWVVEGIDVLLYFISPHRLKQVDIDLLKKLSGKVTIIPVLAKADTMTPKETQDFKRAVMDAIDRESIKVFHEPFAVISSENSQENSTSRSSGRTYPWGTAESENEEFSDLPALRRCLVYDGLTALHSQKVKIYEEYRKKQLRGLRPLRRMLRLALRTAIQVGIVALILPHAKDAYVEWRDNKEEERNIKQNDRYRRSRWNSQ</sequence>
<dbReference type="EMBL" id="HBHW01025730">
    <property type="protein sequence ID" value="CAE0051996.1"/>
    <property type="molecule type" value="Transcribed_RNA"/>
</dbReference>
<protein>
    <recommendedName>
        <fullName evidence="3">Septin-type G domain-containing protein</fullName>
    </recommendedName>
</protein>
<gene>
    <name evidence="4" type="ORF">RMAR00112_LOCUS19996</name>
</gene>
<evidence type="ECO:0000259" key="3">
    <source>
        <dbReference type="PROSITE" id="PS51719"/>
    </source>
</evidence>
<comment type="similarity">
    <text evidence="1">Belongs to the TRAFAC class TrmE-Era-EngA-EngB-Septin-like GTPase superfamily. Septin GTPase family.</text>
</comment>